<evidence type="ECO:0000256" key="1">
    <source>
        <dbReference type="SAM" id="MobiDB-lite"/>
    </source>
</evidence>
<organism evidence="2">
    <name type="scientific">Heterobasidion parviporum</name>
    <dbReference type="NCBI Taxonomy" id="207832"/>
    <lineage>
        <taxon>Eukaryota</taxon>
        <taxon>Fungi</taxon>
        <taxon>Dikarya</taxon>
        <taxon>Basidiomycota</taxon>
        <taxon>Agaricomycotina</taxon>
        <taxon>Agaricomycetes</taxon>
        <taxon>Russulales</taxon>
        <taxon>Bondarzewiaceae</taxon>
        <taxon>Heterobasidion</taxon>
        <taxon>Heterobasidion annosum species complex</taxon>
    </lineage>
</organism>
<feature type="compositionally biased region" description="Polar residues" evidence="1">
    <location>
        <begin position="357"/>
        <end position="373"/>
    </location>
</feature>
<evidence type="ECO:0000313" key="2">
    <source>
        <dbReference type="EMBL" id="AGS09305.1"/>
    </source>
</evidence>
<dbReference type="AlphaFoldDB" id="S5RW75"/>
<reference evidence="2" key="1">
    <citation type="journal article" date="2013" name="Mol. Biol. Evol.">
        <title>Extensive trans-specific polymorphism at the mating type locus of the root decay fungus heterobasidion.</title>
        <authorList>
            <person name="van Diepen L.T."/>
            <person name="Olson A."/>
            <person name="Ihrmark K."/>
            <person name="Stenlid J."/>
            <person name="James T.Y."/>
        </authorList>
    </citation>
    <scope>NUCLEOTIDE SEQUENCE</scope>
    <source>
        <strain evidence="2">93134/1</strain>
    </source>
</reference>
<feature type="region of interest" description="Disordered" evidence="1">
    <location>
        <begin position="262"/>
        <end position="316"/>
    </location>
</feature>
<feature type="compositionally biased region" description="Low complexity" evidence="1">
    <location>
        <begin position="535"/>
        <end position="548"/>
    </location>
</feature>
<feature type="region of interest" description="Disordered" evidence="1">
    <location>
        <begin position="535"/>
        <end position="608"/>
    </location>
</feature>
<feature type="compositionally biased region" description="Low complexity" evidence="1">
    <location>
        <begin position="564"/>
        <end position="577"/>
    </location>
</feature>
<feature type="region of interest" description="Disordered" evidence="1">
    <location>
        <begin position="422"/>
        <end position="500"/>
    </location>
</feature>
<feature type="compositionally biased region" description="Polar residues" evidence="1">
    <location>
        <begin position="441"/>
        <end position="473"/>
    </location>
</feature>
<feature type="compositionally biased region" description="Polar residues" evidence="1">
    <location>
        <begin position="271"/>
        <end position="281"/>
    </location>
</feature>
<sequence>MDRHRPLRRTRYLKGRQSDELLTLPSLSQAMSSVPKNCLPDYLNDFSRVRSILSQLRLRVTRSNARLSLPFTDCGSDADSSFPPTALSAEVSPLFPLPQPLASDLLALGLPPATALYLSSVYTKAAIRLKAKLEIQLYRADRACAEIRYPEGIPAPRSYFYIRTISSLQFKQTVKSWAEIVMLSTQQRLLTTSLKNRFQVSLPSLRPVASKIADFGTLPHMDRKIIEVKVLDTSHKMEPSSPRISTNKKTEYCAGLATQRSAGRSRCHGTPGQTIFESTRPTPVIKADPDTGPKPTEGAAIKGAESRDLAGKNHSPTSWDLTSFIHDFDGLSIRDRSETVSSRNADAFGTCKVSPSERISNLSKPSSSTTNRLPISAGVQPAASSSRPRTSQKRSCFIYGHSASSPSASKTIQSARWRKIAPCPNRDRSMQSTCKGPDAFSRQTNDATITSSANAQQPSASTSRCLSPSASTPSRRRKIAPLPQRYPSTNTTAPTVTVSPNIHVSSQTASLMPTPNRQCSSDMPVRLNWSLSRSPSLTSLSSNGSDQSSSDDLETPPSSPPPSSSIIPILPSVSSSSSDKHRLPPSTFAHPDRELSASSRPSKAKMSAQYESPLPEIFSSLACHFAYGR</sequence>
<name>S5RW75_9AGAM</name>
<feature type="region of interest" description="Disordered" evidence="1">
    <location>
        <begin position="353"/>
        <end position="393"/>
    </location>
</feature>
<proteinExistence type="predicted"/>
<dbReference type="EMBL" id="KF280373">
    <property type="protein sequence ID" value="AGS09305.1"/>
    <property type="molecule type" value="Genomic_DNA"/>
</dbReference>
<feature type="compositionally biased region" description="Polar residues" evidence="1">
    <location>
        <begin position="486"/>
        <end position="500"/>
    </location>
</feature>
<reference evidence="2" key="2">
    <citation type="submission" date="2013-06" db="EMBL/GenBank/DDBJ databases">
        <authorList>
            <person name="van Diepen L.T.A."/>
            <person name="Olson A."/>
            <person name="Ihrmark K."/>
            <person name="Stenlid J."/>
            <person name="James T.Y."/>
        </authorList>
    </citation>
    <scope>NUCLEOTIDE SEQUENCE</scope>
    <source>
        <strain evidence="2">93134/1</strain>
    </source>
</reference>
<accession>S5RW75</accession>
<protein>
    <submittedName>
        <fullName evidence="2">A2 mating type protein</fullName>
    </submittedName>
</protein>